<sequence length="451" mass="50628">MVASKLVKLSKDLADETNVSLPKVMFADSEEPCGGSHLSVLASDQHHPDEDEIQYLLESSFGKIVVIAEKPVFSRRFGRVLLSRQLKAKKTRSLVSISWKAYSVFIAKVFHSDETCLRRLPKKPKKNINEKPYWSELFGSVEEKRVLRDVKMEKTVRNRDIRMKLACLAIVSSVLLSTNLKMKMHKEHAELLGDIDEFFAFPWVVQEACSSSESDSDQNEIDCLVSKTKKKTLNLAHALEVDRKAEVLVRSIIPQDPKRLFEESLFVLADEVTLTSKKNSQAYLCKLCLLKGYVQRWRNQIRCRENARGGNVYGFQSRILSSVAPECSACRSGTTFYPTPPRGNGGMAGISEHADRGGADENDQIIKNVMENLSQYSTPPGSAQRCHIPSFSLGQTQEDPTGGVDDEMADNDHENEMVDNDNELVVDPNDDTIICRKSKRLSIVPSTLITN</sequence>
<dbReference type="Proteomes" id="UP000824890">
    <property type="component" value="Unassembled WGS sequence"/>
</dbReference>
<evidence type="ECO:0000313" key="4">
    <source>
        <dbReference type="Proteomes" id="UP000824890"/>
    </source>
</evidence>
<dbReference type="Pfam" id="PF09331">
    <property type="entry name" value="DUF1985"/>
    <property type="match status" value="1"/>
</dbReference>
<evidence type="ECO:0000256" key="1">
    <source>
        <dbReference type="SAM" id="MobiDB-lite"/>
    </source>
</evidence>
<accession>A0ABQ7Y4W7</accession>
<organism evidence="3 4">
    <name type="scientific">Brassica napus</name>
    <name type="common">Rape</name>
    <dbReference type="NCBI Taxonomy" id="3708"/>
    <lineage>
        <taxon>Eukaryota</taxon>
        <taxon>Viridiplantae</taxon>
        <taxon>Streptophyta</taxon>
        <taxon>Embryophyta</taxon>
        <taxon>Tracheophyta</taxon>
        <taxon>Spermatophyta</taxon>
        <taxon>Magnoliopsida</taxon>
        <taxon>eudicotyledons</taxon>
        <taxon>Gunneridae</taxon>
        <taxon>Pentapetalae</taxon>
        <taxon>rosids</taxon>
        <taxon>malvids</taxon>
        <taxon>Brassicales</taxon>
        <taxon>Brassicaceae</taxon>
        <taxon>Brassiceae</taxon>
        <taxon>Brassica</taxon>
    </lineage>
</organism>
<feature type="domain" description="DUF1985" evidence="2">
    <location>
        <begin position="122"/>
        <end position="203"/>
    </location>
</feature>
<keyword evidence="4" id="KW-1185">Reference proteome</keyword>
<feature type="region of interest" description="Disordered" evidence="1">
    <location>
        <begin position="393"/>
        <end position="412"/>
    </location>
</feature>
<comment type="caution">
    <text evidence="3">The sequence shown here is derived from an EMBL/GenBank/DDBJ whole genome shotgun (WGS) entry which is preliminary data.</text>
</comment>
<evidence type="ECO:0000313" key="3">
    <source>
        <dbReference type="EMBL" id="KAH0862662.1"/>
    </source>
</evidence>
<reference evidence="3 4" key="1">
    <citation type="submission" date="2021-05" db="EMBL/GenBank/DDBJ databases">
        <title>Genome Assembly of Synthetic Allotetraploid Brassica napus Reveals Homoeologous Exchanges between Subgenomes.</title>
        <authorList>
            <person name="Davis J.T."/>
        </authorList>
    </citation>
    <scope>NUCLEOTIDE SEQUENCE [LARGE SCALE GENOMIC DNA]</scope>
    <source>
        <strain evidence="4">cv. Da-Ae</strain>
        <tissue evidence="3">Seedling</tissue>
    </source>
</reference>
<dbReference type="PANTHER" id="PTHR48449">
    <property type="entry name" value="DUF1985 DOMAIN-CONTAINING PROTEIN"/>
    <property type="match status" value="1"/>
</dbReference>
<name>A0ABQ7Y4W7_BRANA</name>
<proteinExistence type="predicted"/>
<dbReference type="InterPro" id="IPR015410">
    <property type="entry name" value="DUF1985"/>
</dbReference>
<protein>
    <recommendedName>
        <fullName evidence="2">DUF1985 domain-containing protein</fullName>
    </recommendedName>
</protein>
<dbReference type="PANTHER" id="PTHR48449:SF2">
    <property type="entry name" value="UBIQUITIN-LIKE PROTEASE FAMILY PROFILE DOMAIN-CONTAINING PROTEIN"/>
    <property type="match status" value="1"/>
</dbReference>
<gene>
    <name evidence="3" type="ORF">HID58_079873</name>
</gene>
<evidence type="ECO:0000259" key="2">
    <source>
        <dbReference type="Pfam" id="PF09331"/>
    </source>
</evidence>
<dbReference type="EMBL" id="JAGKQM010000018">
    <property type="protein sequence ID" value="KAH0862662.1"/>
    <property type="molecule type" value="Genomic_DNA"/>
</dbReference>